<dbReference type="PANTHER" id="PTHR35146:SF1">
    <property type="entry name" value="UPF0178 PROTEIN YAII"/>
    <property type="match status" value="1"/>
</dbReference>
<dbReference type="RefSeq" id="WP_283172110.1">
    <property type="nucleotide sequence ID" value="NZ_JAPNOA010000006.1"/>
</dbReference>
<dbReference type="Proteomes" id="UP001150830">
    <property type="component" value="Unassembled WGS sequence"/>
</dbReference>
<dbReference type="InterPro" id="IPR003791">
    <property type="entry name" value="UPF0178"/>
</dbReference>
<sequence length="164" mass="18289">MSDTPAEKRAPCIWVDADATPKPVREILCKAALRTHVHMYFVANHALPLPTLEWIHSIQVAAGFDAADHHIAQNCQPGDLVITQDIPLASEVIDKKVEAIHPRGEPYSPQTIRQKLNMRDFMETLRSSGIQSGGPAAFDQKDRQTFANTLDRWLARSLAARSKQ</sequence>
<dbReference type="NCBIfam" id="NF001095">
    <property type="entry name" value="PRK00124.1"/>
    <property type="match status" value="1"/>
</dbReference>
<proteinExistence type="inferred from homology"/>
<evidence type="ECO:0000313" key="4">
    <source>
        <dbReference type="Proteomes" id="UP001150830"/>
    </source>
</evidence>
<dbReference type="EMBL" id="JAPNOA010000006">
    <property type="protein sequence ID" value="MCY0963892.1"/>
    <property type="molecule type" value="Genomic_DNA"/>
</dbReference>
<dbReference type="HAMAP" id="MF_00489">
    <property type="entry name" value="UPF0178"/>
    <property type="match status" value="1"/>
</dbReference>
<comment type="similarity">
    <text evidence="1 2">Belongs to the UPF0178 family.</text>
</comment>
<name>A0A9X3IQ83_9GAMM</name>
<evidence type="ECO:0000256" key="1">
    <source>
        <dbReference type="ARBA" id="ARBA00008522"/>
    </source>
</evidence>
<organism evidence="3 4">
    <name type="scientific">Parathalassolituus penaei</name>
    <dbReference type="NCBI Taxonomy" id="2997323"/>
    <lineage>
        <taxon>Bacteria</taxon>
        <taxon>Pseudomonadati</taxon>
        <taxon>Pseudomonadota</taxon>
        <taxon>Gammaproteobacteria</taxon>
        <taxon>Oceanospirillales</taxon>
        <taxon>Oceanospirillaceae</taxon>
        <taxon>Parathalassolituus</taxon>
    </lineage>
</organism>
<dbReference type="CDD" id="cd18720">
    <property type="entry name" value="PIN_YqxD-like"/>
    <property type="match status" value="1"/>
</dbReference>
<gene>
    <name evidence="3" type="ORF">OUO13_01650</name>
</gene>
<evidence type="ECO:0000313" key="3">
    <source>
        <dbReference type="EMBL" id="MCY0963892.1"/>
    </source>
</evidence>
<reference evidence="3" key="1">
    <citation type="submission" date="2022-11" db="EMBL/GenBank/DDBJ databases">
        <title>Parathalassolutuus dongxingensis gen. nov., sp. nov., a novel member of family Oceanospirillaceae isolated from a coastal shrimp pond in Guangxi, China.</title>
        <authorList>
            <person name="Chen H."/>
        </authorList>
    </citation>
    <scope>NUCLEOTIDE SEQUENCE</scope>
    <source>
        <strain evidence="3">G-43</strain>
    </source>
</reference>
<protein>
    <recommendedName>
        <fullName evidence="2">UPF0178 protein OUO13_01650</fullName>
    </recommendedName>
</protein>
<dbReference type="Pfam" id="PF02639">
    <property type="entry name" value="DUF188"/>
    <property type="match status" value="1"/>
</dbReference>
<accession>A0A9X3IQ83</accession>
<dbReference type="PANTHER" id="PTHR35146">
    <property type="entry name" value="UPF0178 PROTEIN YAII"/>
    <property type="match status" value="1"/>
</dbReference>
<keyword evidence="4" id="KW-1185">Reference proteome</keyword>
<dbReference type="AlphaFoldDB" id="A0A9X3IQ83"/>
<evidence type="ECO:0000256" key="2">
    <source>
        <dbReference type="HAMAP-Rule" id="MF_00489"/>
    </source>
</evidence>
<comment type="caution">
    <text evidence="3">The sequence shown here is derived from an EMBL/GenBank/DDBJ whole genome shotgun (WGS) entry which is preliminary data.</text>
</comment>